<dbReference type="GO" id="GO:0006508">
    <property type="term" value="P:proteolysis"/>
    <property type="evidence" value="ECO:0007669"/>
    <property type="project" value="UniProtKB-KW"/>
</dbReference>
<accession>A0A8B3FBL9</accession>
<protein>
    <submittedName>
        <fullName evidence="2">Serine protease</fullName>
    </submittedName>
</protein>
<comment type="caution">
    <text evidence="2">The sequence shown here is derived from an EMBL/GenBank/DDBJ whole genome shotgun (WGS) entry which is preliminary data.</text>
</comment>
<dbReference type="Pfam" id="PF00089">
    <property type="entry name" value="Trypsin"/>
    <property type="match status" value="1"/>
</dbReference>
<dbReference type="InterPro" id="IPR027417">
    <property type="entry name" value="P-loop_NTPase"/>
</dbReference>
<dbReference type="InterPro" id="IPR001254">
    <property type="entry name" value="Trypsin_dom"/>
</dbReference>
<proteinExistence type="predicted"/>
<sequence>MLDTEMKVATCKIECGDEYGTGLLITPKIVLTARHCVANAIESDSELSIIFDFGSPILAMKAHVLGHDAKLDIALVELEIECNISPVKLSGILPLGGSRFYSYGWPVTKLTMGHRLEGTIIQTFDRPKLRSDIEISIDEALSLNDYKGFSGASVVCNGTCVGVIRVSVEKTIGVVSVFSMRTFLNEHGLNVETNNDGYKRKDLASRNSFIKQFDKFAIEQENSYLFINGAHGIGKSTFCEIYTPIDSSLEHFGTYSFTPPKSSKNATRLAQPQEFFNWLNMQVSIFTTGSPGRIENGDYPELITKTEQLFIKLSGVYSSRNVKGVLFIDGLDEVERQDAEALNKFIGLLPMTLLPGLVIVLSAPNYEQVATRLGKRLGVEACISMPSLTDNDVKDYCYRALTGVHVSSKTINLICERAQGHPLYLRYLIDLVNSGASEDEICELPLIDGSIRKYYDLLWLKLMEDNDAINLLAIVVRLRWGVPINQFTKILNPNEQSILISTLARIRHLLLSPNQTTIYHSSFSDFLLEKTALREQDIQSRLVEYCKKQKDEKYSVLNLIYHGLKSEGQDKALLVTLCTQNWVDDCVYQGVEPDTILEDLKGILKVATELGSLVETVRILLLNQRIRFRYNTLFAQSADLTANALISIGKNQEVLQHVSRYKQLIIPLEEALTIALKLVDSHSYMEALELLSIVEKNLTEELEQVFNGNGLSYRVFLDIYDLQLQQYLLRIRAKDKNSHASLANFQFYWMKAIDESSKDEETSKHLRSEMMTYMLAASMCLSGRYMSLDQIRKLYNGPLEEIAEPIVFSAILYKGLCDNYGINTDKVLLEQVFPDIKILISECCNEKIKVHPSVIDCFLSLGASSDIILALGEISSDKPSPITFIADDNISIDHSKLENGFAAWRLKAFIDTEFTYPDLVTISPRTWLNGLNSMYSVVAWCDGSARRFKEAGDNIGLQKVWEILKKDIFDYLKFSLAQRVQWEDAYGLPESIVPQLYQSLTILITDVYPDKISELLNFVEGQFSSQCGIYSEGFRRTLNLILANIVNKPMDLNTEDQVFSLVERWKEFVVNNLENRYELVPELLSIIPFYTKLDASDEANKTYQLVLSFSMGPSWYKEDQFGLSVTVLQSLSHTSSLVSGELSKIAGLLDAAAGEMTFQRFVRYAKRDFLKALCSRNEFSSAVKYFIRQTYGTLEQMHQEVTKGDIDRISAIKGTRFPGGALDEQDSILYLINPLISSADWQLCWALLESFQFGDSRYINRFAESYKLLIDKVSGDDNALTMIMDRLEVICESEFENKKDCSEFIVLIASSIPERYTETFEARFTNYMVLPEPQRTTLTIPEENTVKANNRANEQKEDSDAIYMPGLFGSRTSISEATTSLAKVEKYLRRRNFSEAQKEIISGLTLIQSGGWSIWGGQVSKVADGQSLLLRTNGSVCDLVKLYSPLILNERHTENWRIANDLIEWLASYSSNDEQAELLRVTNEHTKLMVGAADKETAGYRFLDERDDNELPHCLATLLLHVIDHPLWLRREKASEMLIWLSRSYPDFVRLFGAKAFSMDTGIHPDVICGALDQMSITKQIWETLAQELDFNSIQQGCKHVGRYSVLIRIAREAAMKDFESAAEALSKLRGRLCNTVDNSRLMDVDLPSWAECIKPSWLRLEKLGLTSAYVLTQAESALKDVCLPLSIEVCLELEQLLAEGYYENTKYPNRWSDRVRYVFQVAFTDVANESECKHIENVFRKYNPTRLDNLRISSFDSPALQWLHSKEPKPLHGKSIYLDYFERVWFEGQLRLVRLTAYLSDNPENLPLPSGRFLSLDKPSLDKTCVIDTCANVEALPAYFGSFTPAIPTTHFMQITGATSSNLKRNWWKSGRLKEKYEGAPFNEGCYLSIDANALRLPHGFKLIWVFELDLKPIGLVSFG</sequence>
<keyword evidence="2" id="KW-0645">Protease</keyword>
<evidence type="ECO:0000313" key="3">
    <source>
        <dbReference type="Proteomes" id="UP000269665"/>
    </source>
</evidence>
<dbReference type="InterPro" id="IPR009003">
    <property type="entry name" value="Peptidase_S1_PA"/>
</dbReference>
<feature type="domain" description="Peptidase S1" evidence="1">
    <location>
        <begin position="20"/>
        <end position="167"/>
    </location>
</feature>
<gene>
    <name evidence="2" type="ORF">C5E00_01935</name>
</gene>
<keyword evidence="2" id="KW-0378">Hydrolase</keyword>
<evidence type="ECO:0000313" key="2">
    <source>
        <dbReference type="EMBL" id="RKO75632.1"/>
    </source>
</evidence>
<reference evidence="2 3" key="1">
    <citation type="journal article" date="2018" name="BMC Genomics">
        <title>High genomic variability in the plant pathogenic bacterium Pectobacterium parmentieri deciphered from de novo assembled complete genomes.</title>
        <authorList>
            <person name="Zoledowska S."/>
            <person name="Motyka-Pomagruk A."/>
            <person name="Sledz W."/>
            <person name="Mengoni A."/>
            <person name="Lojkowska E."/>
        </authorList>
    </citation>
    <scope>NUCLEOTIDE SEQUENCE [LARGE SCALE GENOMIC DNA]</scope>
    <source>
        <strain evidence="2 3">IFB5626</strain>
    </source>
</reference>
<evidence type="ECO:0000259" key="1">
    <source>
        <dbReference type="Pfam" id="PF00089"/>
    </source>
</evidence>
<dbReference type="GeneID" id="45849954"/>
<dbReference type="KEGG" id="ppar:A8F97_10830"/>
<dbReference type="SUPFAM" id="SSF50494">
    <property type="entry name" value="Trypsin-like serine proteases"/>
    <property type="match status" value="1"/>
</dbReference>
<dbReference type="Proteomes" id="UP000269665">
    <property type="component" value="Unassembled WGS sequence"/>
</dbReference>
<dbReference type="OrthoDB" id="898678at2"/>
<dbReference type="NCBIfam" id="NF041810">
    <property type="entry name" value="Avs1b"/>
    <property type="match status" value="1"/>
</dbReference>
<organism evidence="2 3">
    <name type="scientific">Pectobacterium parmentieri</name>
    <dbReference type="NCBI Taxonomy" id="1905730"/>
    <lineage>
        <taxon>Bacteria</taxon>
        <taxon>Pseudomonadati</taxon>
        <taxon>Pseudomonadota</taxon>
        <taxon>Gammaproteobacteria</taxon>
        <taxon>Enterobacterales</taxon>
        <taxon>Pectobacteriaceae</taxon>
        <taxon>Pectobacterium</taxon>
    </lineage>
</organism>
<name>A0A8B3FBL9_PECPM</name>
<dbReference type="GO" id="GO:0004252">
    <property type="term" value="F:serine-type endopeptidase activity"/>
    <property type="evidence" value="ECO:0007669"/>
    <property type="project" value="InterPro"/>
</dbReference>
<dbReference type="Gene3D" id="2.40.10.120">
    <property type="match status" value="1"/>
</dbReference>
<dbReference type="EMBL" id="PSZG01000001">
    <property type="protein sequence ID" value="RKO75632.1"/>
    <property type="molecule type" value="Genomic_DNA"/>
</dbReference>
<dbReference type="SUPFAM" id="SSF52540">
    <property type="entry name" value="P-loop containing nucleoside triphosphate hydrolases"/>
    <property type="match status" value="1"/>
</dbReference>
<dbReference type="RefSeq" id="WP_033071176.1">
    <property type="nucleotide sequence ID" value="NZ_CP015749.1"/>
</dbReference>